<dbReference type="EMBL" id="JARULN010000012">
    <property type="protein sequence ID" value="MDG5754759.1"/>
    <property type="molecule type" value="Genomic_DNA"/>
</dbReference>
<keyword evidence="2 6" id="KW-1003">Cell membrane</keyword>
<evidence type="ECO:0000259" key="7">
    <source>
        <dbReference type="Pfam" id="PF09335"/>
    </source>
</evidence>
<evidence type="ECO:0000256" key="1">
    <source>
        <dbReference type="ARBA" id="ARBA00004651"/>
    </source>
</evidence>
<accession>A0ABT6H7S9</accession>
<evidence type="ECO:0000256" key="2">
    <source>
        <dbReference type="ARBA" id="ARBA00022475"/>
    </source>
</evidence>
<keyword evidence="4 6" id="KW-1133">Transmembrane helix</keyword>
<evidence type="ECO:0000313" key="8">
    <source>
        <dbReference type="EMBL" id="MDG5754759.1"/>
    </source>
</evidence>
<evidence type="ECO:0000256" key="4">
    <source>
        <dbReference type="ARBA" id="ARBA00022989"/>
    </source>
</evidence>
<feature type="transmembrane region" description="Helical" evidence="6">
    <location>
        <begin position="157"/>
        <end position="175"/>
    </location>
</feature>
<dbReference type="RefSeq" id="WP_124565284.1">
    <property type="nucleotide sequence ID" value="NZ_JARRRY010000012.1"/>
</dbReference>
<feature type="transmembrane region" description="Helical" evidence="6">
    <location>
        <begin position="115"/>
        <end position="137"/>
    </location>
</feature>
<evidence type="ECO:0000313" key="9">
    <source>
        <dbReference type="Proteomes" id="UP001218246"/>
    </source>
</evidence>
<gene>
    <name evidence="8" type="ORF">P6P90_12355</name>
</gene>
<dbReference type="Proteomes" id="UP001218246">
    <property type="component" value="Unassembled WGS sequence"/>
</dbReference>
<dbReference type="InterPro" id="IPR015414">
    <property type="entry name" value="TMEM64"/>
</dbReference>
<comment type="caution">
    <text evidence="6">Lacks conserved residue(s) required for the propagation of feature annotation.</text>
</comment>
<comment type="subcellular location">
    <subcellularLocation>
        <location evidence="1 6">Cell membrane</location>
        <topology evidence="1 6">Multi-pass membrane protein</topology>
    </subcellularLocation>
</comment>
<feature type="transmembrane region" description="Helical" evidence="6">
    <location>
        <begin position="52"/>
        <end position="70"/>
    </location>
</feature>
<evidence type="ECO:0000256" key="3">
    <source>
        <dbReference type="ARBA" id="ARBA00022692"/>
    </source>
</evidence>
<dbReference type="PANTHER" id="PTHR12677:SF55">
    <property type="entry name" value="UNDECAPRENYL PHOSPHATE TRANSPORTER SAOUHSC_00901-RELATED"/>
    <property type="match status" value="1"/>
</dbReference>
<organism evidence="8 9">
    <name type="scientific">Ectobacillus antri</name>
    <dbReference type="NCBI Taxonomy" id="2486280"/>
    <lineage>
        <taxon>Bacteria</taxon>
        <taxon>Bacillati</taxon>
        <taxon>Bacillota</taxon>
        <taxon>Bacilli</taxon>
        <taxon>Bacillales</taxon>
        <taxon>Bacillaceae</taxon>
        <taxon>Ectobacillus</taxon>
    </lineage>
</organism>
<keyword evidence="9" id="KW-1185">Reference proteome</keyword>
<protein>
    <recommendedName>
        <fullName evidence="6">TVP38/TMEM64 family membrane protein</fullName>
    </recommendedName>
</protein>
<keyword evidence="3 6" id="KW-0812">Transmembrane</keyword>
<reference evidence="8 9" key="1">
    <citation type="submission" date="2023-04" db="EMBL/GenBank/DDBJ databases">
        <title>Ectobacillus antri isolated from activated sludge.</title>
        <authorList>
            <person name="Yan P."/>
            <person name="Liu X."/>
        </authorList>
    </citation>
    <scope>NUCLEOTIDE SEQUENCE [LARGE SCALE GENOMIC DNA]</scope>
    <source>
        <strain evidence="8 9">C18H</strain>
    </source>
</reference>
<proteinExistence type="inferred from homology"/>
<feature type="transmembrane region" description="Helical" evidence="6">
    <location>
        <begin position="21"/>
        <end position="46"/>
    </location>
</feature>
<comment type="caution">
    <text evidence="8">The sequence shown here is derived from an EMBL/GenBank/DDBJ whole genome shotgun (WGS) entry which is preliminary data.</text>
</comment>
<name>A0ABT6H7S9_9BACI</name>
<dbReference type="PANTHER" id="PTHR12677">
    <property type="entry name" value="GOLGI APPARATUS MEMBRANE PROTEIN TVP38-RELATED"/>
    <property type="match status" value="1"/>
</dbReference>
<keyword evidence="5 6" id="KW-0472">Membrane</keyword>
<comment type="similarity">
    <text evidence="6">Belongs to the TVP38/TMEM64 family.</text>
</comment>
<feature type="domain" description="VTT" evidence="7">
    <location>
        <begin position="33"/>
        <end position="150"/>
    </location>
</feature>
<evidence type="ECO:0000256" key="6">
    <source>
        <dbReference type="RuleBase" id="RU366058"/>
    </source>
</evidence>
<dbReference type="InterPro" id="IPR032816">
    <property type="entry name" value="VTT_dom"/>
</dbReference>
<dbReference type="Pfam" id="PF09335">
    <property type="entry name" value="VTT_dom"/>
    <property type="match status" value="1"/>
</dbReference>
<evidence type="ECO:0000256" key="5">
    <source>
        <dbReference type="ARBA" id="ARBA00023136"/>
    </source>
</evidence>
<sequence>MQQYITELFTTYEQIAFLLSILINILISVLGVVPSVFLTAANLAVFGLWEGLLLSFIGEAAGAVVAFYLYRKGFRSMTERKLSHPKVQKLLRAQDREAFSLILALRLLPFVPSGLVTFVAAIGRVSLLVFAVASSLGKVPALLIEGYSVYQVINWTWEGKVIVTALAVVLLFITWRRLRK</sequence>